<accession>A0A4R4TNE1</accession>
<dbReference type="AlphaFoldDB" id="A0A4R4TNE1"/>
<dbReference type="InterPro" id="IPR011009">
    <property type="entry name" value="Kinase-like_dom_sf"/>
</dbReference>
<dbReference type="OrthoDB" id="30633at2"/>
<evidence type="ECO:0000313" key="2">
    <source>
        <dbReference type="Proteomes" id="UP000295345"/>
    </source>
</evidence>
<proteinExistence type="predicted"/>
<keyword evidence="2" id="KW-1185">Reference proteome</keyword>
<sequence length="340" mass="36237">MPLDLTDPRELAAVAAAFDLGRPVGGARPLPNGGNPSVSRLLTTERGSWLVKTEHLVVGEWQLRRAERVHRLQSAALAAGVTMPQPVEPPAPAVGYWHRHADADLVRVTEWLDGDDLRSGPGGTADAVAWVGSTLARIARLDIEADDEAVPTLQTMPDWHSWVTEAEAGGHDVARPAGALLPAVEEATALILAAERDGPRRLLAHGDTSRANVLRTPAGYALIDWDGGNGVVPWWEAVSVAFRFATPFNGPAAEADAGVVRPLLDAYLAGGGPGGAADATAFAGMLRDQLAVTAWSLWLALGHRRATAEQRAFGLRMVTAAEREMPRTLRSLDRWTALLT</sequence>
<organism evidence="1 2">
    <name type="scientific">Streptomyces hainanensis</name>
    <dbReference type="NCBI Taxonomy" id="402648"/>
    <lineage>
        <taxon>Bacteria</taxon>
        <taxon>Bacillati</taxon>
        <taxon>Actinomycetota</taxon>
        <taxon>Actinomycetes</taxon>
        <taxon>Kitasatosporales</taxon>
        <taxon>Streptomycetaceae</taxon>
        <taxon>Streptomyces</taxon>
    </lineage>
</organism>
<reference evidence="1 2" key="1">
    <citation type="submission" date="2019-03" db="EMBL/GenBank/DDBJ databases">
        <title>Draft genome sequences of novel Actinobacteria.</title>
        <authorList>
            <person name="Sahin N."/>
            <person name="Ay H."/>
            <person name="Saygin H."/>
        </authorList>
    </citation>
    <scope>NUCLEOTIDE SEQUENCE [LARGE SCALE GENOMIC DNA]</scope>
    <source>
        <strain evidence="1 2">DSM 41900</strain>
    </source>
</reference>
<gene>
    <name evidence="1" type="ORF">E1283_02600</name>
</gene>
<dbReference type="Gene3D" id="3.90.1200.10">
    <property type="match status" value="1"/>
</dbReference>
<protein>
    <recommendedName>
        <fullName evidence="3">Aminoglycoside phosphotransferase family protein</fullName>
    </recommendedName>
</protein>
<dbReference type="Proteomes" id="UP000295345">
    <property type="component" value="Unassembled WGS sequence"/>
</dbReference>
<dbReference type="EMBL" id="SMKI01000015">
    <property type="protein sequence ID" value="TDC79521.1"/>
    <property type="molecule type" value="Genomic_DNA"/>
</dbReference>
<name>A0A4R4TNE1_9ACTN</name>
<dbReference type="RefSeq" id="WP_132816111.1">
    <property type="nucleotide sequence ID" value="NZ_SMKI01000015.1"/>
</dbReference>
<comment type="caution">
    <text evidence="1">The sequence shown here is derived from an EMBL/GenBank/DDBJ whole genome shotgun (WGS) entry which is preliminary data.</text>
</comment>
<evidence type="ECO:0008006" key="3">
    <source>
        <dbReference type="Google" id="ProtNLM"/>
    </source>
</evidence>
<dbReference type="SUPFAM" id="SSF56112">
    <property type="entry name" value="Protein kinase-like (PK-like)"/>
    <property type="match status" value="1"/>
</dbReference>
<evidence type="ECO:0000313" key="1">
    <source>
        <dbReference type="EMBL" id="TDC79521.1"/>
    </source>
</evidence>